<reference evidence="2 3" key="1">
    <citation type="submission" date="2018-04" db="EMBL/GenBank/DDBJ databases">
        <title>Genome sequencing of Flavobacterium sp. HYN0059.</title>
        <authorList>
            <person name="Yi H."/>
            <person name="Baek C."/>
        </authorList>
    </citation>
    <scope>NUCLEOTIDE SEQUENCE [LARGE SCALE GENOMIC DNA]</scope>
    <source>
        <strain evidence="2 3">HYN0059</strain>
    </source>
</reference>
<protein>
    <recommendedName>
        <fullName evidence="4">T9SS type B sorting domain-containing protein</fullName>
    </recommendedName>
</protein>
<dbReference type="NCBIfam" id="TIGR04131">
    <property type="entry name" value="Bac_Flav_CTERM"/>
    <property type="match status" value="1"/>
</dbReference>
<evidence type="ECO:0000313" key="2">
    <source>
        <dbReference type="EMBL" id="AWH85831.1"/>
    </source>
</evidence>
<evidence type="ECO:0008006" key="4">
    <source>
        <dbReference type="Google" id="ProtNLM"/>
    </source>
</evidence>
<dbReference type="OrthoDB" id="601690at2"/>
<evidence type="ECO:0000256" key="1">
    <source>
        <dbReference type="SAM" id="SignalP"/>
    </source>
</evidence>
<dbReference type="AlphaFoldDB" id="A0A2S1QZY4"/>
<sequence>MCCMKNITSLANIYTFALLALLCTGVSYAQLNVTVTPTDETCPGYGALSISVSNASPSAPVVYKVYLLPETTIPVWNSTESYVPALQDGDYLVTATQEVGDSTSTGQANATIGSLYVPIEFYISNTTATCSTGTDMTVTVTAGSAATYEITSGPVTVPAQSSNVFSNIPSGTYEVQITDTCGNGFTGTHTFVTEQTTLTLAGPEFPDTVFSNCNTVNVNFTVTTATASGIVYPLTVQITATPPDGSADLVYNQNITSGDSSLLTVSQAVAYFSQPYQVSIKVTDPCGNAYQQNGTADVALRASANLTQVSCSGQSLTVNTTNLMPPYTIDITSAPAGFNPSDYNNSYPGPFTGPAVFGAENNPMPLGSYAITITDACGHTDSFTKEINQPAAPEPIVNAVNNNCQTQLGRVTIRIPGSAVFESGTLVSAPSAYSGDTPTDVSGNITDDGRLTVSSLPPGNYTFDLSDSCGNSYEDVAVTIPQFSALAPDYTTGPDCIAGMGTILIQPSVTAVTITAAPSGFGYPLPYTATSNIFEGSFSMDNLTPGNYTFSVDTECQNGYSQTVEVLPFTVTTNSITVDPTCDDFSLNIAYTSNADASVSFWLQRFNEETEMWEHPNTGSVYTENDELTAENAIPLSVSNTGFTVNGEFRVLKQQTSYCMGSLGKNEKICIEEAYEFEFYNVLAITSIYNRTCVGEDFDVEVNATGITPRYELISKNNDTSFYVDNGENNIFTGLESALYVVRVTDACGEFRVEQFNIAELPPLITASVADDLLYCDEAGAGSGTFDLSLQDDGVLGDVDPDIAVVTYHATQQDADQGVNPLPNNYSSGSATIYARVEWVVNPLCYGTSSFNIVSRPIFELAMADTWGMCNGQPVTITADSGYPSYSWSTGETTQSITVTEPGDYTVTVTDICEVSKTVSAVVANQPLITNLEVADWTDNNNTITVFTDGTDPSAYEYSFDGINYQDESILTNVPSGIVTVYVRDRFGCFPPDEKQVILASYPKYFSPNGDGNNDRWRIAFAALEPGLTVQIFDRYGKILTNFGATSEGWDGTFNGRAMPADDYWFIVRRGDGRELKGHFAIVR</sequence>
<gene>
    <name evidence="2" type="ORF">HYN59_12265</name>
</gene>
<keyword evidence="3" id="KW-1185">Reference proteome</keyword>
<feature type="signal peptide" evidence="1">
    <location>
        <begin position="1"/>
        <end position="29"/>
    </location>
</feature>
<keyword evidence="1" id="KW-0732">Signal</keyword>
<accession>A0A2S1QZY4</accession>
<dbReference type="KEGG" id="falb:HYN59_12265"/>
<dbReference type="Proteomes" id="UP000244929">
    <property type="component" value="Chromosome"/>
</dbReference>
<dbReference type="EMBL" id="CP029186">
    <property type="protein sequence ID" value="AWH85831.1"/>
    <property type="molecule type" value="Genomic_DNA"/>
</dbReference>
<proteinExistence type="predicted"/>
<feature type="chain" id="PRO_5015670511" description="T9SS type B sorting domain-containing protein" evidence="1">
    <location>
        <begin position="30"/>
        <end position="1084"/>
    </location>
</feature>
<evidence type="ECO:0000313" key="3">
    <source>
        <dbReference type="Proteomes" id="UP000244929"/>
    </source>
</evidence>
<dbReference type="Pfam" id="PF13585">
    <property type="entry name" value="CHU_C"/>
    <property type="match status" value="1"/>
</dbReference>
<dbReference type="InterPro" id="IPR026341">
    <property type="entry name" value="T9SS_type_B"/>
</dbReference>
<name>A0A2S1QZY4_9FLAO</name>
<organism evidence="2 3">
    <name type="scientific">Flavobacterium album</name>
    <dbReference type="NCBI Taxonomy" id="2175091"/>
    <lineage>
        <taxon>Bacteria</taxon>
        <taxon>Pseudomonadati</taxon>
        <taxon>Bacteroidota</taxon>
        <taxon>Flavobacteriia</taxon>
        <taxon>Flavobacteriales</taxon>
        <taxon>Flavobacteriaceae</taxon>
        <taxon>Flavobacterium</taxon>
    </lineage>
</organism>